<evidence type="ECO:0000313" key="3">
    <source>
        <dbReference type="Proteomes" id="UP001314796"/>
    </source>
</evidence>
<dbReference type="Proteomes" id="UP001314796">
    <property type="component" value="Unassembled WGS sequence"/>
</dbReference>
<dbReference type="EMBL" id="JAFBEE010000004">
    <property type="protein sequence ID" value="MBM7614449.1"/>
    <property type="molecule type" value="Genomic_DNA"/>
</dbReference>
<gene>
    <name evidence="2" type="ORF">JOC73_000960</name>
</gene>
<evidence type="ECO:0000313" key="2">
    <source>
        <dbReference type="EMBL" id="MBM7614449.1"/>
    </source>
</evidence>
<keyword evidence="1" id="KW-1133">Transmembrane helix</keyword>
<protein>
    <submittedName>
        <fullName evidence="2">Uncharacterized protein</fullName>
    </submittedName>
</protein>
<reference evidence="2 3" key="1">
    <citation type="submission" date="2021-01" db="EMBL/GenBank/DDBJ databases">
        <title>Genomic Encyclopedia of Type Strains, Phase IV (KMG-IV): sequencing the most valuable type-strain genomes for metagenomic binning, comparative biology and taxonomic classification.</title>
        <authorList>
            <person name="Goeker M."/>
        </authorList>
    </citation>
    <scope>NUCLEOTIDE SEQUENCE [LARGE SCALE GENOMIC DNA]</scope>
    <source>
        <strain evidence="2 3">DSM 25890</strain>
    </source>
</reference>
<proteinExistence type="predicted"/>
<keyword evidence="1" id="KW-0472">Membrane</keyword>
<keyword evidence="3" id="KW-1185">Reference proteome</keyword>
<evidence type="ECO:0000256" key="1">
    <source>
        <dbReference type="SAM" id="Phobius"/>
    </source>
</evidence>
<feature type="transmembrane region" description="Helical" evidence="1">
    <location>
        <begin position="12"/>
        <end position="30"/>
    </location>
</feature>
<accession>A0ABS2NNG3</accession>
<comment type="caution">
    <text evidence="2">The sequence shown here is derived from an EMBL/GenBank/DDBJ whole genome shotgun (WGS) entry which is preliminary data.</text>
</comment>
<sequence length="63" mass="7113">MKKLFQPFNVESLVVALGLSFISYMIAPVVKEIIDEASRMNEKKYGINEEKATAFRMNKGSLS</sequence>
<keyword evidence="1" id="KW-0812">Transmembrane</keyword>
<dbReference type="RefSeq" id="WP_204400715.1">
    <property type="nucleotide sequence ID" value="NZ_JAFBEE010000004.1"/>
</dbReference>
<organism evidence="2 3">
    <name type="scientific">Alkaliphilus hydrothermalis</name>
    <dbReference type="NCBI Taxonomy" id="1482730"/>
    <lineage>
        <taxon>Bacteria</taxon>
        <taxon>Bacillati</taxon>
        <taxon>Bacillota</taxon>
        <taxon>Clostridia</taxon>
        <taxon>Peptostreptococcales</taxon>
        <taxon>Natronincolaceae</taxon>
        <taxon>Alkaliphilus</taxon>
    </lineage>
</organism>
<name>A0ABS2NNG3_9FIRM</name>